<dbReference type="RefSeq" id="WP_043190822.1">
    <property type="nucleotide sequence ID" value="NZ_CP009533.1"/>
</dbReference>
<dbReference type="HOGENOM" id="CLU_148020_0_1_6"/>
<sequence length="90" mass="9540">MKRTYLSGLIVASALVASPVFAAEDLCAVNMQKLNDAKTTSMQLGDPAKSQYDDAYKAAMAAHAAKDEKACISHSTDAMNILMDAQKSKG</sequence>
<protein>
    <submittedName>
        <fullName evidence="2">Uncharacterized protein</fullName>
    </submittedName>
</protein>
<accession>A0A089ZQV7</accession>
<dbReference type="KEGG" id="prh:LT40_13275"/>
<evidence type="ECO:0000313" key="2">
    <source>
        <dbReference type="EMBL" id="AIS18301.1"/>
    </source>
</evidence>
<dbReference type="OrthoDB" id="7026422at2"/>
<keyword evidence="1" id="KW-0732">Signal</keyword>
<dbReference type="EMBL" id="CP009533">
    <property type="protein sequence ID" value="AIS18301.1"/>
    <property type="molecule type" value="Genomic_DNA"/>
</dbReference>
<evidence type="ECO:0000256" key="1">
    <source>
        <dbReference type="SAM" id="SignalP"/>
    </source>
</evidence>
<feature type="chain" id="PRO_5001852682" evidence="1">
    <location>
        <begin position="23"/>
        <end position="90"/>
    </location>
</feature>
<proteinExistence type="predicted"/>
<feature type="signal peptide" evidence="1">
    <location>
        <begin position="1"/>
        <end position="22"/>
    </location>
</feature>
<evidence type="ECO:0000313" key="3">
    <source>
        <dbReference type="Proteomes" id="UP000029499"/>
    </source>
</evidence>
<organism evidence="2 3">
    <name type="scientific">Pseudomonas rhizosphaerae</name>
    <dbReference type="NCBI Taxonomy" id="216142"/>
    <lineage>
        <taxon>Bacteria</taxon>
        <taxon>Pseudomonadati</taxon>
        <taxon>Pseudomonadota</taxon>
        <taxon>Gammaproteobacteria</taxon>
        <taxon>Pseudomonadales</taxon>
        <taxon>Pseudomonadaceae</taxon>
        <taxon>Pseudomonas</taxon>
    </lineage>
</organism>
<gene>
    <name evidence="2" type="ORF">LT40_13275</name>
</gene>
<dbReference type="Proteomes" id="UP000029499">
    <property type="component" value="Chromosome"/>
</dbReference>
<keyword evidence="3" id="KW-1185">Reference proteome</keyword>
<dbReference type="AlphaFoldDB" id="A0A089ZQV7"/>
<name>A0A089ZQV7_9PSED</name>
<reference evidence="2 3" key="1">
    <citation type="journal article" date="2015" name="J. Biotechnol.">
        <title>Complete genome sequence of Pseudomonas rhizosphaerae IH5T (=DSM 16299T), a phosphate-solubilizing rhizobacterium for bacterial biofertilizer.</title>
        <authorList>
            <person name="Kwak Y."/>
            <person name="Jung B.K."/>
            <person name="Shin J.H."/>
        </authorList>
    </citation>
    <scope>NUCLEOTIDE SEQUENCE [LARGE SCALE GENOMIC DNA]</scope>
    <source>
        <strain evidence="2">DSM 16299</strain>
    </source>
</reference>